<dbReference type="PROSITE" id="PS50292">
    <property type="entry name" value="PEROXIDASE_3"/>
    <property type="match status" value="1"/>
</dbReference>
<name>A0A1B2HAF9_9PSEU</name>
<gene>
    <name evidence="4" type="ORF">BBK82_00025</name>
</gene>
<dbReference type="CDD" id="cd09819">
    <property type="entry name" value="An_peroxidase_bacterial_1"/>
    <property type="match status" value="1"/>
</dbReference>
<evidence type="ECO:0000256" key="1">
    <source>
        <dbReference type="ARBA" id="ARBA00004613"/>
    </source>
</evidence>
<keyword evidence="4" id="KW-0560">Oxidoreductase</keyword>
<dbReference type="Pfam" id="PF03098">
    <property type="entry name" value="An_peroxidase"/>
    <property type="match status" value="1"/>
</dbReference>
<proteinExistence type="predicted"/>
<dbReference type="Gene3D" id="1.10.640.10">
    <property type="entry name" value="Haem peroxidase domain superfamily, animal type"/>
    <property type="match status" value="1"/>
</dbReference>
<evidence type="ECO:0000256" key="2">
    <source>
        <dbReference type="ARBA" id="ARBA00022525"/>
    </source>
</evidence>
<dbReference type="GO" id="GO:0006979">
    <property type="term" value="P:response to oxidative stress"/>
    <property type="evidence" value="ECO:0007669"/>
    <property type="project" value="InterPro"/>
</dbReference>
<dbReference type="InterPro" id="IPR010255">
    <property type="entry name" value="Haem_peroxidase_sf"/>
</dbReference>
<accession>A0A1B2HAF9</accession>
<keyword evidence="3" id="KW-0325">Glycoprotein</keyword>
<organism evidence="4 5">
    <name type="scientific">Lentzea guizhouensis</name>
    <dbReference type="NCBI Taxonomy" id="1586287"/>
    <lineage>
        <taxon>Bacteria</taxon>
        <taxon>Bacillati</taxon>
        <taxon>Actinomycetota</taxon>
        <taxon>Actinomycetes</taxon>
        <taxon>Pseudonocardiales</taxon>
        <taxon>Pseudonocardiaceae</taxon>
        <taxon>Lentzea</taxon>
    </lineage>
</organism>
<reference evidence="4 5" key="1">
    <citation type="submission" date="2016-07" db="EMBL/GenBank/DDBJ databases">
        <title>Complete genome sequence of the Lentzea guizhouensis DHS C013.</title>
        <authorList>
            <person name="Cao C."/>
        </authorList>
    </citation>
    <scope>NUCLEOTIDE SEQUENCE [LARGE SCALE GENOMIC DNA]</scope>
    <source>
        <strain evidence="4 5">DHS C013</strain>
    </source>
</reference>
<dbReference type="PANTHER" id="PTHR11475:SF4">
    <property type="entry name" value="CHORION PEROXIDASE"/>
    <property type="match status" value="1"/>
</dbReference>
<dbReference type="KEGG" id="led:BBK82_00025"/>
<dbReference type="STRING" id="1586287.BBK82_00025"/>
<dbReference type="RefSeq" id="WP_065913125.1">
    <property type="nucleotide sequence ID" value="NZ_CP016793.1"/>
</dbReference>
<dbReference type="GO" id="GO:0004601">
    <property type="term" value="F:peroxidase activity"/>
    <property type="evidence" value="ECO:0007669"/>
    <property type="project" value="UniProtKB-KW"/>
</dbReference>
<sequence length="566" mass="62081">MKRHSRDSFFVVGEGVLEFGENGKAVARQPSTTEELRRFRFSRLGPKGAETSEELRVALATAMTPDPSVPQPDSENPAVPAGFTYLGQFVDHDLTMDRTETQLGSDVNLDELLQGRSPALDLDSVYGRGPRDKDDQAFYAEDGVKLKIGTTTPVPFPDEGTNVPFEGFDLPRRGGDAGTAADRRLPLIPDARNDENLVIAQTHLAFIRFHNRVVDELALTGLTGERLFRAAKELVVRHYQYMLKTDFLPRIIDPAIVDDVFTNGRRFFEVPGRYYGRDNTPTMPIEFSVASYRLGHSMIRGAYQWNRVFNSTGPGGIATLFALFTFTGVAGNFDPSSQTPADLDDVNRGPIFTLPSNWITDFRRLYDFTEAGRDDLVPPAESGGGNLTKEIDTLLVNPLVGLPAGTFGGRGTQFREIERNLAFRNLTRASMMDLASGQQMAELMGVEPLTAEQILKGDGGGVSLDALTDEQKAELVAATPLWFYVLREAEVNSGLMGPVGGRITAEVFHRAIEGSRISIVRSPYWRPTLGPDSSTFRMVDLLLFAFEGKADLLNPLGDPVAPPAGA</sequence>
<dbReference type="EMBL" id="CP016793">
    <property type="protein sequence ID" value="ANZ34705.1"/>
    <property type="molecule type" value="Genomic_DNA"/>
</dbReference>
<dbReference type="GO" id="GO:0005576">
    <property type="term" value="C:extracellular region"/>
    <property type="evidence" value="ECO:0007669"/>
    <property type="project" value="UniProtKB-SubCell"/>
</dbReference>
<dbReference type="GO" id="GO:0020037">
    <property type="term" value="F:heme binding"/>
    <property type="evidence" value="ECO:0007669"/>
    <property type="project" value="InterPro"/>
</dbReference>
<keyword evidence="5" id="KW-1185">Reference proteome</keyword>
<evidence type="ECO:0000256" key="3">
    <source>
        <dbReference type="ARBA" id="ARBA00023180"/>
    </source>
</evidence>
<dbReference type="OrthoDB" id="105077at2"/>
<protein>
    <submittedName>
        <fullName evidence="4">Heme peroxidase</fullName>
    </submittedName>
</protein>
<dbReference type="InterPro" id="IPR037120">
    <property type="entry name" value="Haem_peroxidase_sf_animal"/>
</dbReference>
<comment type="subcellular location">
    <subcellularLocation>
        <location evidence="1">Secreted</location>
    </subcellularLocation>
</comment>
<evidence type="ECO:0000313" key="5">
    <source>
        <dbReference type="Proteomes" id="UP000093053"/>
    </source>
</evidence>
<keyword evidence="4" id="KW-0575">Peroxidase</keyword>
<dbReference type="InterPro" id="IPR019791">
    <property type="entry name" value="Haem_peroxidase_animal"/>
</dbReference>
<dbReference type="SUPFAM" id="SSF48113">
    <property type="entry name" value="Heme-dependent peroxidases"/>
    <property type="match status" value="1"/>
</dbReference>
<evidence type="ECO:0000313" key="4">
    <source>
        <dbReference type="EMBL" id="ANZ34705.1"/>
    </source>
</evidence>
<keyword evidence="2" id="KW-0964">Secreted</keyword>
<dbReference type="Proteomes" id="UP000093053">
    <property type="component" value="Chromosome"/>
</dbReference>
<dbReference type="PANTHER" id="PTHR11475">
    <property type="entry name" value="OXIDASE/PEROXIDASE"/>
    <property type="match status" value="1"/>
</dbReference>
<dbReference type="AlphaFoldDB" id="A0A1B2HAF9"/>